<keyword evidence="5" id="KW-0997">Cell inner membrane</keyword>
<reference evidence="14 15" key="1">
    <citation type="journal article" date="2016" name="Front. Microbiol.">
        <title>Comprehensive Phylogenetic Analysis of Bovine Non-aureus Staphylococci Species Based on Whole-Genome Sequencing.</title>
        <authorList>
            <person name="Naushad S."/>
            <person name="Barkema H.W."/>
            <person name="Luby C."/>
            <person name="Condas L.A."/>
            <person name="Nobrega D.B."/>
            <person name="Carson D.A."/>
            <person name="De Buck J."/>
        </authorList>
    </citation>
    <scope>NUCLEOTIDE SEQUENCE [LARGE SCALE GENOMIC DNA]</scope>
    <source>
        <strain evidence="12 14">SNUC 1409</strain>
        <strain evidence="13 16">SNUC 4143</strain>
        <strain evidence="11 15">SNUC 761</strain>
    </source>
</reference>
<dbReference type="Gene3D" id="3.40.50.300">
    <property type="entry name" value="P-loop containing nucleotide triphosphate hydrolases"/>
    <property type="match status" value="1"/>
</dbReference>
<evidence type="ECO:0000313" key="11">
    <source>
        <dbReference type="EMBL" id="PTE74624.1"/>
    </source>
</evidence>
<reference evidence="12" key="3">
    <citation type="submission" date="2018-03" db="EMBL/GenBank/DDBJ databases">
        <authorList>
            <person name="Naushad S."/>
        </authorList>
    </citation>
    <scope>NUCLEOTIDE SEQUENCE</scope>
    <source>
        <strain evidence="12">SNUC 1409</strain>
    </source>
</reference>
<comment type="subcellular location">
    <subcellularLocation>
        <location evidence="1">Cell membrane</location>
        <topology evidence="1">Peripheral membrane protein</topology>
    </subcellularLocation>
</comment>
<feature type="domain" description="ABC transporter" evidence="10">
    <location>
        <begin position="15"/>
        <end position="245"/>
    </location>
</feature>
<evidence type="ECO:0000256" key="6">
    <source>
        <dbReference type="ARBA" id="ARBA00022741"/>
    </source>
</evidence>
<evidence type="ECO:0000313" key="15">
    <source>
        <dbReference type="Proteomes" id="UP000242547"/>
    </source>
</evidence>
<keyword evidence="7 13" id="KW-0067">ATP-binding</keyword>
<keyword evidence="14" id="KW-1185">Reference proteome</keyword>
<protein>
    <submittedName>
        <fullName evidence="13">ABC transporter ATP-binding protein</fullName>
    </submittedName>
</protein>
<reference evidence="13" key="2">
    <citation type="submission" date="2018-03" db="EMBL/GenBank/DDBJ databases">
        <authorList>
            <person name="Keele B.F."/>
        </authorList>
    </citation>
    <scope>NUCLEOTIDE SEQUENCE</scope>
    <source>
        <strain evidence="13">SNUC 4143</strain>
        <strain evidence="11">SNUC 761</strain>
    </source>
</reference>
<name>A0A2K4DVL7_9STAP</name>
<gene>
    <name evidence="11" type="ORF">BUY44_00595</name>
    <name evidence="12" type="ORF">BUY47_08350</name>
    <name evidence="13" type="ORF">BUY48_05550</name>
</gene>
<dbReference type="SUPFAM" id="SSF52540">
    <property type="entry name" value="P-loop containing nucleoside triphosphate hydrolases"/>
    <property type="match status" value="1"/>
</dbReference>
<dbReference type="PROSITE" id="PS50893">
    <property type="entry name" value="ABC_TRANSPORTER_2"/>
    <property type="match status" value="1"/>
</dbReference>
<dbReference type="PANTHER" id="PTHR43297:SF14">
    <property type="entry name" value="ATPASE AAA-TYPE CORE DOMAIN-CONTAINING PROTEIN"/>
    <property type="match status" value="1"/>
</dbReference>
<evidence type="ECO:0000313" key="16">
    <source>
        <dbReference type="Proteomes" id="UP000243350"/>
    </source>
</evidence>
<evidence type="ECO:0000256" key="9">
    <source>
        <dbReference type="ARBA" id="ARBA00023136"/>
    </source>
</evidence>
<dbReference type="GO" id="GO:0016887">
    <property type="term" value="F:ATP hydrolysis activity"/>
    <property type="evidence" value="ECO:0007669"/>
    <property type="project" value="InterPro"/>
</dbReference>
<accession>A0A2K4DVL7</accession>
<dbReference type="Proteomes" id="UP000242088">
    <property type="component" value="Unassembled WGS sequence"/>
</dbReference>
<comment type="similarity">
    <text evidence="2">Belongs to the ABC transporter superfamily.</text>
</comment>
<dbReference type="GO" id="GO:0005524">
    <property type="term" value="F:ATP binding"/>
    <property type="evidence" value="ECO:0007669"/>
    <property type="project" value="UniProtKB-KW"/>
</dbReference>
<evidence type="ECO:0000256" key="3">
    <source>
        <dbReference type="ARBA" id="ARBA00022448"/>
    </source>
</evidence>
<evidence type="ECO:0000256" key="2">
    <source>
        <dbReference type="ARBA" id="ARBA00005417"/>
    </source>
</evidence>
<dbReference type="RefSeq" id="WP_103165559.1">
    <property type="nucleotide sequence ID" value="NZ_CP130489.1"/>
</dbReference>
<keyword evidence="4" id="KW-1003">Cell membrane</keyword>
<dbReference type="InterPro" id="IPR017871">
    <property type="entry name" value="ABC_transporter-like_CS"/>
</dbReference>
<evidence type="ECO:0000256" key="1">
    <source>
        <dbReference type="ARBA" id="ARBA00004202"/>
    </source>
</evidence>
<dbReference type="EMBL" id="PYZI01000009">
    <property type="protein sequence ID" value="PTF13638.1"/>
    <property type="molecule type" value="Genomic_DNA"/>
</dbReference>
<evidence type="ECO:0000256" key="4">
    <source>
        <dbReference type="ARBA" id="ARBA00022475"/>
    </source>
</evidence>
<dbReference type="InterPro" id="IPR027417">
    <property type="entry name" value="P-loop_NTPase"/>
</dbReference>
<evidence type="ECO:0000256" key="5">
    <source>
        <dbReference type="ARBA" id="ARBA00022519"/>
    </source>
</evidence>
<dbReference type="SMART" id="SM00382">
    <property type="entry name" value="AAA"/>
    <property type="match status" value="1"/>
</dbReference>
<dbReference type="PANTHER" id="PTHR43297">
    <property type="entry name" value="OLIGOPEPTIDE TRANSPORT ATP-BINDING PROTEIN APPD"/>
    <property type="match status" value="1"/>
</dbReference>
<dbReference type="EMBL" id="PYZH01000025">
    <property type="protein sequence ID" value="PTF15802.1"/>
    <property type="molecule type" value="Genomic_DNA"/>
</dbReference>
<evidence type="ECO:0000256" key="8">
    <source>
        <dbReference type="ARBA" id="ARBA00022967"/>
    </source>
</evidence>
<keyword evidence="9" id="KW-0472">Membrane</keyword>
<dbReference type="Proteomes" id="UP000243350">
    <property type="component" value="Unassembled WGS sequence"/>
</dbReference>
<sequence>MSTTQPSLHSLTPLLHFENVSVYDGEATLLNNVNLEVLEGSFHCLVGESGSGKSLLTRTALGMRQPQLRYEGQVEIDIDNTDAMFQDTNSNFFQNVKIHKHFDALFDSLNSTSSRKEQHEFVKRQFTHLGLEHPQELLHYFPFQLSGGMAQRIALVMSIVREAKFLIADEPTSALDYENRNGLMWLLNHVVREHNMTILFITHDLSLAMDYVTHISVMQNGQIIESGEAKEILESPQHPFTQQLIELANRRNRYVAD</sequence>
<organism evidence="13 16">
    <name type="scientific">Staphylococcus devriesei</name>
    <dbReference type="NCBI Taxonomy" id="586733"/>
    <lineage>
        <taxon>Bacteria</taxon>
        <taxon>Bacillati</taxon>
        <taxon>Bacillota</taxon>
        <taxon>Bacilli</taxon>
        <taxon>Bacillales</taxon>
        <taxon>Staphylococcaceae</taxon>
        <taxon>Staphylococcus</taxon>
    </lineage>
</organism>
<dbReference type="InterPro" id="IPR003439">
    <property type="entry name" value="ABC_transporter-like_ATP-bd"/>
</dbReference>
<evidence type="ECO:0000313" key="13">
    <source>
        <dbReference type="EMBL" id="PTF15802.1"/>
    </source>
</evidence>
<comment type="caution">
    <text evidence="13">The sequence shown here is derived from an EMBL/GenBank/DDBJ whole genome shotgun (WGS) entry which is preliminary data.</text>
</comment>
<keyword evidence="6" id="KW-0547">Nucleotide-binding</keyword>
<keyword evidence="8" id="KW-1278">Translocase</keyword>
<dbReference type="EMBL" id="PYZL01000002">
    <property type="protein sequence ID" value="PTE74624.1"/>
    <property type="molecule type" value="Genomic_DNA"/>
</dbReference>
<dbReference type="GeneID" id="48886889"/>
<dbReference type="PROSITE" id="PS00211">
    <property type="entry name" value="ABC_TRANSPORTER_1"/>
    <property type="match status" value="1"/>
</dbReference>
<dbReference type="GO" id="GO:0005886">
    <property type="term" value="C:plasma membrane"/>
    <property type="evidence" value="ECO:0007669"/>
    <property type="project" value="UniProtKB-SubCell"/>
</dbReference>
<dbReference type="InterPro" id="IPR050388">
    <property type="entry name" value="ABC_Ni/Peptide_Import"/>
</dbReference>
<keyword evidence="3" id="KW-0813">Transport</keyword>
<evidence type="ECO:0000259" key="10">
    <source>
        <dbReference type="PROSITE" id="PS50893"/>
    </source>
</evidence>
<proteinExistence type="inferred from homology"/>
<dbReference type="Pfam" id="PF00005">
    <property type="entry name" value="ABC_tran"/>
    <property type="match status" value="1"/>
</dbReference>
<dbReference type="OrthoDB" id="9802264at2"/>
<evidence type="ECO:0000313" key="12">
    <source>
        <dbReference type="EMBL" id="PTF13638.1"/>
    </source>
</evidence>
<dbReference type="Proteomes" id="UP000242547">
    <property type="component" value="Unassembled WGS sequence"/>
</dbReference>
<evidence type="ECO:0000256" key="7">
    <source>
        <dbReference type="ARBA" id="ARBA00022840"/>
    </source>
</evidence>
<evidence type="ECO:0000313" key="14">
    <source>
        <dbReference type="Proteomes" id="UP000242088"/>
    </source>
</evidence>
<dbReference type="InterPro" id="IPR003593">
    <property type="entry name" value="AAA+_ATPase"/>
</dbReference>
<dbReference type="AlphaFoldDB" id="A0A2K4DVL7"/>